<reference evidence="2 3" key="1">
    <citation type="journal article" date="2014" name="Agronomy (Basel)">
        <title>A Draft Genome Sequence for Ensete ventricosum, the Drought-Tolerant Tree Against Hunger.</title>
        <authorList>
            <person name="Harrison J."/>
            <person name="Moore K.A."/>
            <person name="Paszkiewicz K."/>
            <person name="Jones T."/>
            <person name="Grant M."/>
            <person name="Ambacheew D."/>
            <person name="Muzemil S."/>
            <person name="Studholme D.J."/>
        </authorList>
    </citation>
    <scope>NUCLEOTIDE SEQUENCE [LARGE SCALE GENOMIC DNA]</scope>
</reference>
<evidence type="ECO:0000313" key="2">
    <source>
        <dbReference type="EMBL" id="RRT66496.1"/>
    </source>
</evidence>
<proteinExistence type="predicted"/>
<dbReference type="Proteomes" id="UP000287651">
    <property type="component" value="Unassembled WGS sequence"/>
</dbReference>
<organism evidence="2 3">
    <name type="scientific">Ensete ventricosum</name>
    <name type="common">Abyssinian banana</name>
    <name type="synonym">Musa ensete</name>
    <dbReference type="NCBI Taxonomy" id="4639"/>
    <lineage>
        <taxon>Eukaryota</taxon>
        <taxon>Viridiplantae</taxon>
        <taxon>Streptophyta</taxon>
        <taxon>Embryophyta</taxon>
        <taxon>Tracheophyta</taxon>
        <taxon>Spermatophyta</taxon>
        <taxon>Magnoliopsida</taxon>
        <taxon>Liliopsida</taxon>
        <taxon>Zingiberales</taxon>
        <taxon>Musaceae</taxon>
        <taxon>Ensete</taxon>
    </lineage>
</organism>
<accession>A0A426ZR57</accession>
<feature type="region of interest" description="Disordered" evidence="1">
    <location>
        <begin position="52"/>
        <end position="86"/>
    </location>
</feature>
<evidence type="ECO:0000313" key="3">
    <source>
        <dbReference type="Proteomes" id="UP000287651"/>
    </source>
</evidence>
<evidence type="ECO:0000256" key="1">
    <source>
        <dbReference type="SAM" id="MobiDB-lite"/>
    </source>
</evidence>
<comment type="caution">
    <text evidence="2">The sequence shown here is derived from an EMBL/GenBank/DDBJ whole genome shotgun (WGS) entry which is preliminary data.</text>
</comment>
<dbReference type="EMBL" id="AMZH03005396">
    <property type="protein sequence ID" value="RRT66496.1"/>
    <property type="molecule type" value="Genomic_DNA"/>
</dbReference>
<name>A0A426ZR57_ENSVE</name>
<dbReference type="AlphaFoldDB" id="A0A426ZR57"/>
<sequence>MYVAAMSENRVLLSVKLMKMKMLAPMVKASIEASVLESRICEALLMGNGKIDRRSAEGESSSTRATQDLFKARKRRSDTAGGVESNSGGCCRWVSMLVQEDDWGATGIDNIADEC</sequence>
<protein>
    <submittedName>
        <fullName evidence="2">Uncharacterized protein</fullName>
    </submittedName>
</protein>
<gene>
    <name evidence="2" type="ORF">B296_00015991</name>
</gene>